<evidence type="ECO:0000313" key="2">
    <source>
        <dbReference type="Proteomes" id="UP000516404"/>
    </source>
</evidence>
<dbReference type="Gene3D" id="3.30.530.20">
    <property type="match status" value="1"/>
</dbReference>
<dbReference type="GeneID" id="96623413"/>
<name>A0A7H2BFL5_9MICC</name>
<protein>
    <submittedName>
        <fullName evidence="1">SRPBCC family protein</fullName>
    </submittedName>
</protein>
<dbReference type="KEGG" id="rter:IDM49_04135"/>
<reference evidence="1 2" key="1">
    <citation type="submission" date="2020-09" db="EMBL/GenBank/DDBJ databases">
        <title>Investigation of environmental microbes.</title>
        <authorList>
            <person name="Ou Y."/>
            <person name="Kang Q."/>
        </authorList>
    </citation>
    <scope>NUCLEOTIDE SEQUENCE [LARGE SCALE GENOMIC DNA]</scope>
    <source>
        <strain evidence="1 2">KJZ-14</strain>
    </source>
</reference>
<evidence type="ECO:0000313" key="1">
    <source>
        <dbReference type="EMBL" id="QNV38461.1"/>
    </source>
</evidence>
<dbReference type="Proteomes" id="UP000516404">
    <property type="component" value="Chromosome"/>
</dbReference>
<dbReference type="RefSeq" id="WP_190725121.1">
    <property type="nucleotide sequence ID" value="NZ_CP061539.1"/>
</dbReference>
<accession>A0A7H2BFL5</accession>
<sequence length="129" mass="14344">MVSQHISRIIGTSPQKVYDYVRNPFTLPLWAAGLATSTVTEDNGRYFAQAPFGRVQVRFVQTNSSGVLDHGVITENGATFYNPMRVIPHPQGSEIIFTVRQLEMSDEQFAADCRAVAADLETLAQLLER</sequence>
<dbReference type="EMBL" id="CP061539">
    <property type="protein sequence ID" value="QNV38461.1"/>
    <property type="molecule type" value="Genomic_DNA"/>
</dbReference>
<dbReference type="InterPro" id="IPR023393">
    <property type="entry name" value="START-like_dom_sf"/>
</dbReference>
<keyword evidence="2" id="KW-1185">Reference proteome</keyword>
<gene>
    <name evidence="1" type="ORF">IDM49_04135</name>
</gene>
<organism evidence="1 2">
    <name type="scientific">Rothia terrae</name>
    <dbReference type="NCBI Taxonomy" id="396015"/>
    <lineage>
        <taxon>Bacteria</taxon>
        <taxon>Bacillati</taxon>
        <taxon>Actinomycetota</taxon>
        <taxon>Actinomycetes</taxon>
        <taxon>Micrococcales</taxon>
        <taxon>Micrococcaceae</taxon>
        <taxon>Rothia</taxon>
    </lineage>
</organism>
<dbReference type="SUPFAM" id="SSF55961">
    <property type="entry name" value="Bet v1-like"/>
    <property type="match status" value="1"/>
</dbReference>
<dbReference type="AlphaFoldDB" id="A0A7H2BFL5"/>
<proteinExistence type="predicted"/>